<sequence>MSWTKRSQEILYRDFTEKAACESQSMIEKAWSLEIWDISEDGQLREYAQNTVRRLNGRPQLRIVFSRRSDENNAFSCWFRFSYVSAASAATDDESPDGEDDTTENSAIADKYAERASAFFLQASTDTSVTLILFDVALEGLHEEVDYTARRIEEEFEPLEKPGIATTIRSSHTGSSFDEAHRGFDSDILTHNHRCNHRRIGAIAIGTIRRRRLMGCQRNTIILSVMVHFGTVDPRVGSLVTLLALVDARQERQDDTAIFMDSEGDDMEEIHEREEGAR</sequence>
<dbReference type="Proteomes" id="UP000034112">
    <property type="component" value="Unassembled WGS sequence"/>
</dbReference>
<reference evidence="2" key="1">
    <citation type="journal article" date="2015" name="Genome Announc.">
        <title>Draft whole-genome sequence of the biocontrol agent Trichoderma harzianum T6776.</title>
        <authorList>
            <person name="Baroncelli R."/>
            <person name="Piaggeschi G."/>
            <person name="Fiorini L."/>
            <person name="Bertolini E."/>
            <person name="Zapparata A."/>
            <person name="Pe M.E."/>
            <person name="Sarrocco S."/>
            <person name="Vannacci G."/>
        </authorList>
    </citation>
    <scope>NUCLEOTIDE SEQUENCE [LARGE SCALE GENOMIC DNA]</scope>
    <source>
        <strain evidence="2">T6776</strain>
    </source>
</reference>
<dbReference type="EMBL" id="JOKZ01000148">
    <property type="protein sequence ID" value="KKP02492.1"/>
    <property type="molecule type" value="Genomic_DNA"/>
</dbReference>
<organism evidence="1 2">
    <name type="scientific">Trichoderma harzianum</name>
    <name type="common">Hypocrea lixii</name>
    <dbReference type="NCBI Taxonomy" id="5544"/>
    <lineage>
        <taxon>Eukaryota</taxon>
        <taxon>Fungi</taxon>
        <taxon>Dikarya</taxon>
        <taxon>Ascomycota</taxon>
        <taxon>Pezizomycotina</taxon>
        <taxon>Sordariomycetes</taxon>
        <taxon>Hypocreomycetidae</taxon>
        <taxon>Hypocreales</taxon>
        <taxon>Hypocreaceae</taxon>
        <taxon>Trichoderma</taxon>
    </lineage>
</organism>
<evidence type="ECO:0000313" key="1">
    <source>
        <dbReference type="EMBL" id="KKP02492.1"/>
    </source>
</evidence>
<evidence type="ECO:0000313" key="2">
    <source>
        <dbReference type="Proteomes" id="UP000034112"/>
    </source>
</evidence>
<name>A0A0F9ZQB8_TRIHA</name>
<comment type="caution">
    <text evidence="1">The sequence shown here is derived from an EMBL/GenBank/DDBJ whole genome shotgun (WGS) entry which is preliminary data.</text>
</comment>
<accession>A0A0F9ZQB8</accession>
<proteinExistence type="predicted"/>
<gene>
    <name evidence="1" type="ORF">THAR02_05401</name>
</gene>
<dbReference type="AlphaFoldDB" id="A0A0F9ZQB8"/>
<dbReference type="OrthoDB" id="5392974at2759"/>
<protein>
    <submittedName>
        <fullName evidence="1">Uncharacterized protein</fullName>
    </submittedName>
</protein>